<dbReference type="KEGG" id="dau:Daud_1471"/>
<reference evidence="8" key="1">
    <citation type="submission" date="2007-10" db="EMBL/GenBank/DDBJ databases">
        <title>Complete sequence of chromosome of Desulforudis audaxviator MP104C.</title>
        <authorList>
            <person name="Copeland A."/>
            <person name="Lucas S."/>
            <person name="Lapidus A."/>
            <person name="Barry K."/>
            <person name="Glavina del Rio T."/>
            <person name="Dalin E."/>
            <person name="Tice H."/>
            <person name="Bruce D."/>
            <person name="Pitluck S."/>
            <person name="Lowry S.R."/>
            <person name="Larimer F."/>
            <person name="Land M.L."/>
            <person name="Hauser L."/>
            <person name="Kyrpides N."/>
            <person name="Ivanova N.N."/>
            <person name="Richardson P."/>
        </authorList>
    </citation>
    <scope>NUCLEOTIDE SEQUENCE [LARGE SCALE GENOMIC DNA]</scope>
    <source>
        <strain evidence="8">MP104C</strain>
    </source>
</reference>
<evidence type="ECO:0000313" key="7">
    <source>
        <dbReference type="EMBL" id="ACA59977.1"/>
    </source>
</evidence>
<evidence type="ECO:0000313" key="8">
    <source>
        <dbReference type="Proteomes" id="UP000008544"/>
    </source>
</evidence>
<feature type="domain" description="Sodium/calcium exchanger membrane region" evidence="6">
    <location>
        <begin position="188"/>
        <end position="326"/>
    </location>
</feature>
<dbReference type="STRING" id="477974.Daud_1471"/>
<dbReference type="GO" id="GO:0016020">
    <property type="term" value="C:membrane"/>
    <property type="evidence" value="ECO:0007669"/>
    <property type="project" value="UniProtKB-SubCell"/>
</dbReference>
<evidence type="ECO:0000256" key="5">
    <source>
        <dbReference type="SAM" id="Phobius"/>
    </source>
</evidence>
<dbReference type="AlphaFoldDB" id="B1I4S4"/>
<dbReference type="Proteomes" id="UP000008544">
    <property type="component" value="Chromosome"/>
</dbReference>
<protein>
    <submittedName>
        <fullName evidence="7">Sodium/calcium exchanger membrane region</fullName>
    </submittedName>
</protein>
<feature type="transmembrane region" description="Helical" evidence="5">
    <location>
        <begin position="182"/>
        <end position="204"/>
    </location>
</feature>
<sequence>MIYLYLAAALAVILMGARFFTNGVEWLGLRLGLARGAVGSVLAAIGTALPETMIPVVAILMGHGKAHEVGIGAILGAPFMLATVGFCLVGTTAVVLSRRRGSARVRPHPDLLRRDLGFFLAAYTLAITAAFLPPAAKPVVVVVLILTYVAFLVRAVTQGERCGTGDDTGPLLVAPRSADPHLVLIMGQVCFAFLLILGGAKVFVQGIGFLAHHFGVAPLLFALLVAPIATEMPELFNSLIWLKEKKDTLALGNITGAMVFQSTLVPAIGIYYTDWRLTTAALTSAALALTAAWLAFLYARRAGHVGGWFLASTGGSFYLFFVVMAVKGGF</sequence>
<feature type="transmembrane region" description="Helical" evidence="5">
    <location>
        <begin position="73"/>
        <end position="96"/>
    </location>
</feature>
<dbReference type="InterPro" id="IPR044880">
    <property type="entry name" value="NCX_ion-bd_dom_sf"/>
</dbReference>
<keyword evidence="8" id="KW-1185">Reference proteome</keyword>
<dbReference type="GO" id="GO:0055085">
    <property type="term" value="P:transmembrane transport"/>
    <property type="evidence" value="ECO:0007669"/>
    <property type="project" value="InterPro"/>
</dbReference>
<dbReference type="InterPro" id="IPR004837">
    <property type="entry name" value="NaCa_Exmemb"/>
</dbReference>
<comment type="subcellular location">
    <subcellularLocation>
        <location evidence="1">Membrane</location>
        <topology evidence="1">Multi-pass membrane protein</topology>
    </subcellularLocation>
</comment>
<feature type="transmembrane region" description="Helical" evidence="5">
    <location>
        <begin position="139"/>
        <end position="157"/>
    </location>
</feature>
<evidence type="ECO:0000256" key="2">
    <source>
        <dbReference type="ARBA" id="ARBA00022692"/>
    </source>
</evidence>
<dbReference type="HOGENOM" id="CLU_072251_0_0_9"/>
<feature type="transmembrane region" description="Helical" evidence="5">
    <location>
        <begin position="278"/>
        <end position="298"/>
    </location>
</feature>
<dbReference type="RefSeq" id="WP_012302562.1">
    <property type="nucleotide sequence ID" value="NC_010424.1"/>
</dbReference>
<dbReference type="eggNOG" id="COG0530">
    <property type="taxonomic scope" value="Bacteria"/>
</dbReference>
<evidence type="ECO:0000256" key="4">
    <source>
        <dbReference type="ARBA" id="ARBA00023136"/>
    </source>
</evidence>
<evidence type="ECO:0000256" key="1">
    <source>
        <dbReference type="ARBA" id="ARBA00004141"/>
    </source>
</evidence>
<gene>
    <name evidence="7" type="ordered locus">Daud_1471</name>
</gene>
<keyword evidence="3 5" id="KW-1133">Transmembrane helix</keyword>
<proteinExistence type="predicted"/>
<dbReference type="EMBL" id="CP000860">
    <property type="protein sequence ID" value="ACA59977.1"/>
    <property type="molecule type" value="Genomic_DNA"/>
</dbReference>
<keyword evidence="2 5" id="KW-0812">Transmembrane</keyword>
<feature type="transmembrane region" description="Helical" evidence="5">
    <location>
        <begin position="210"/>
        <end position="229"/>
    </location>
</feature>
<evidence type="ECO:0000259" key="6">
    <source>
        <dbReference type="Pfam" id="PF01699"/>
    </source>
</evidence>
<name>B1I4S4_DESAP</name>
<reference evidence="7 8" key="2">
    <citation type="journal article" date="2008" name="Science">
        <title>Environmental genomics reveals a single-species ecosystem deep within Earth.</title>
        <authorList>
            <person name="Chivian D."/>
            <person name="Brodie E.L."/>
            <person name="Alm E.J."/>
            <person name="Culley D.E."/>
            <person name="Dehal P.S."/>
            <person name="Desantis T.Z."/>
            <person name="Gihring T.M."/>
            <person name="Lapidus A."/>
            <person name="Lin L.H."/>
            <person name="Lowry S.R."/>
            <person name="Moser D.P."/>
            <person name="Richardson P.M."/>
            <person name="Southam G."/>
            <person name="Wanger G."/>
            <person name="Pratt L.M."/>
            <person name="Andersen G.L."/>
            <person name="Hazen T.C."/>
            <person name="Brockman F.J."/>
            <person name="Arkin A.P."/>
            <person name="Onstott T.C."/>
        </authorList>
    </citation>
    <scope>NUCLEOTIDE SEQUENCE [LARGE SCALE GENOMIC DNA]</scope>
    <source>
        <strain evidence="7 8">MP104C</strain>
    </source>
</reference>
<dbReference type="Pfam" id="PF01699">
    <property type="entry name" value="Na_Ca_ex"/>
    <property type="match status" value="2"/>
</dbReference>
<keyword evidence="4 5" id="KW-0472">Membrane</keyword>
<dbReference type="Gene3D" id="1.20.1420.30">
    <property type="entry name" value="NCX, central ion-binding region"/>
    <property type="match status" value="1"/>
</dbReference>
<feature type="domain" description="Sodium/calcium exchanger membrane region" evidence="6">
    <location>
        <begin position="3"/>
        <end position="154"/>
    </location>
</feature>
<feature type="transmembrane region" description="Helical" evidence="5">
    <location>
        <begin position="116"/>
        <end position="133"/>
    </location>
</feature>
<organism evidence="7 8">
    <name type="scientific">Desulforudis audaxviator (strain MP104C)</name>
    <dbReference type="NCBI Taxonomy" id="477974"/>
    <lineage>
        <taxon>Bacteria</taxon>
        <taxon>Bacillati</taxon>
        <taxon>Bacillota</taxon>
        <taxon>Clostridia</taxon>
        <taxon>Thermoanaerobacterales</taxon>
        <taxon>Candidatus Desulforudaceae</taxon>
        <taxon>Candidatus Desulforudis</taxon>
    </lineage>
</organism>
<feature type="transmembrane region" description="Helical" evidence="5">
    <location>
        <begin position="305"/>
        <end position="326"/>
    </location>
</feature>
<feature type="transmembrane region" description="Helical" evidence="5">
    <location>
        <begin position="250"/>
        <end position="272"/>
    </location>
</feature>
<feature type="transmembrane region" description="Helical" evidence="5">
    <location>
        <begin position="6"/>
        <end position="29"/>
    </location>
</feature>
<evidence type="ECO:0000256" key="3">
    <source>
        <dbReference type="ARBA" id="ARBA00022989"/>
    </source>
</evidence>
<dbReference type="OrthoDB" id="9786081at2"/>
<accession>B1I4S4</accession>
<feature type="transmembrane region" description="Helical" evidence="5">
    <location>
        <begin position="41"/>
        <end position="61"/>
    </location>
</feature>